<dbReference type="GO" id="GO:0046685">
    <property type="term" value="P:response to arsenic-containing substance"/>
    <property type="evidence" value="ECO:0007669"/>
    <property type="project" value="InterPro"/>
</dbReference>
<name>A0A4R6C3D5_9STAP</name>
<dbReference type="Pfam" id="PF06953">
    <property type="entry name" value="ArsD"/>
    <property type="match status" value="1"/>
</dbReference>
<dbReference type="EMBL" id="SDQG01000007">
    <property type="protein sequence ID" value="TDM15959.1"/>
    <property type="molecule type" value="Genomic_DNA"/>
</dbReference>
<dbReference type="InterPro" id="IPR010712">
    <property type="entry name" value="Arsenical-R_ArsD"/>
</dbReference>
<dbReference type="Proteomes" id="UP000501122">
    <property type="component" value="Chromosome"/>
</dbReference>
<dbReference type="GO" id="GO:0045892">
    <property type="term" value="P:negative regulation of DNA-templated transcription"/>
    <property type="evidence" value="ECO:0007669"/>
    <property type="project" value="InterPro"/>
</dbReference>
<dbReference type="EMBL" id="CP047363">
    <property type="protein sequence ID" value="QIH77497.1"/>
    <property type="molecule type" value="Genomic_DNA"/>
</dbReference>
<proteinExistence type="predicted"/>
<dbReference type="RefSeq" id="WP_133420264.1">
    <property type="nucleotide sequence ID" value="NZ_CP046363.1"/>
</dbReference>
<dbReference type="GO" id="GO:0003677">
    <property type="term" value="F:DNA binding"/>
    <property type="evidence" value="ECO:0007669"/>
    <property type="project" value="InterPro"/>
</dbReference>
<reference evidence="2 3" key="1">
    <citation type="submission" date="2019-01" db="EMBL/GenBank/DDBJ databases">
        <title>Draft genome sequences of Macrococcus caseolyticus, Macrococcus canis, Macrococcus bohemicus and Macrococcus goetzii.</title>
        <authorList>
            <person name="Mazhar S."/>
            <person name="Altermann E."/>
            <person name="Hill C."/>
            <person name="Mcauliffe O."/>
        </authorList>
    </citation>
    <scope>NUCLEOTIDE SEQUENCE [LARGE SCALE GENOMIC DNA]</scope>
    <source>
        <strain evidence="2 3">DPC7162</strain>
    </source>
</reference>
<accession>A0A4R6C3D5</accession>
<evidence type="ECO:0000313" key="3">
    <source>
        <dbReference type="Proteomes" id="UP000294865"/>
    </source>
</evidence>
<dbReference type="Proteomes" id="UP000294865">
    <property type="component" value="Unassembled WGS sequence"/>
</dbReference>
<gene>
    <name evidence="2" type="primary">arsD</name>
    <name evidence="2" type="ORF">ETI04_09960</name>
    <name evidence="1" type="ORF">GTN30_02295</name>
</gene>
<dbReference type="NCBIfam" id="NF033727">
    <property type="entry name" value="chaperon_ArsD"/>
    <property type="match status" value="1"/>
</dbReference>
<dbReference type="AlphaFoldDB" id="A0A4R6C3D5"/>
<protein>
    <submittedName>
        <fullName evidence="2">Arsenite efflux transporter metallochaperone ArsD</fullName>
    </submittedName>
</protein>
<evidence type="ECO:0000313" key="2">
    <source>
        <dbReference type="EMBL" id="TDM15959.1"/>
    </source>
</evidence>
<reference evidence="1" key="2">
    <citation type="journal article" date="2020" name="Antimicrob. Agents Chemother.">
        <title>The novel macrolide resistance genes mef(D), msr(F) and msr(H) are present on resistance islands in Macrococcus canis, Macrococcus caseolyticus and Staphylococcus aureus.</title>
        <authorList>
            <person name="Schwendener S."/>
            <person name="Dona V."/>
            <person name="Perreten V."/>
        </authorList>
    </citation>
    <scope>NUCLEOTIDE SEQUENCE</scope>
    <source>
        <strain evidence="1">Epi0076A</strain>
    </source>
</reference>
<sequence length="115" mass="12564">MVEIKLFEPAMCCASGVCGPAPDQELIRVNSDVEKLKQNGIKVLRYNLTSAPNAFVRHEEVMHKIKSEGESALPITLINDEVVKAGDYMSSDEVADIIVVHDLQNSCCGPNDNCC</sequence>
<organism evidence="2 3">
    <name type="scientific">Macrococcoides canis</name>
    <dbReference type="NCBI Taxonomy" id="1855823"/>
    <lineage>
        <taxon>Bacteria</taxon>
        <taxon>Bacillati</taxon>
        <taxon>Bacillota</taxon>
        <taxon>Bacilli</taxon>
        <taxon>Bacillales</taxon>
        <taxon>Staphylococcaceae</taxon>
        <taxon>Macrococcoides</taxon>
    </lineage>
</organism>
<evidence type="ECO:0000313" key="1">
    <source>
        <dbReference type="EMBL" id="QIH77497.1"/>
    </source>
</evidence>
<dbReference type="Gene3D" id="3.40.30.10">
    <property type="entry name" value="Glutaredoxin"/>
    <property type="match status" value="1"/>
</dbReference>